<gene>
    <name evidence="1" type="ORF">NDU88_006503</name>
</gene>
<organism evidence="1 2">
    <name type="scientific">Pleurodeles waltl</name>
    <name type="common">Iberian ribbed newt</name>
    <dbReference type="NCBI Taxonomy" id="8319"/>
    <lineage>
        <taxon>Eukaryota</taxon>
        <taxon>Metazoa</taxon>
        <taxon>Chordata</taxon>
        <taxon>Craniata</taxon>
        <taxon>Vertebrata</taxon>
        <taxon>Euteleostomi</taxon>
        <taxon>Amphibia</taxon>
        <taxon>Batrachia</taxon>
        <taxon>Caudata</taxon>
        <taxon>Salamandroidea</taxon>
        <taxon>Salamandridae</taxon>
        <taxon>Pleurodelinae</taxon>
        <taxon>Pleurodeles</taxon>
    </lineage>
</organism>
<evidence type="ECO:0000313" key="2">
    <source>
        <dbReference type="Proteomes" id="UP001066276"/>
    </source>
</evidence>
<dbReference type="AlphaFoldDB" id="A0AAV7MMH8"/>
<name>A0AAV7MMH8_PLEWA</name>
<reference evidence="1" key="1">
    <citation type="journal article" date="2022" name="bioRxiv">
        <title>Sequencing and chromosome-scale assembly of the giantPleurodeles waltlgenome.</title>
        <authorList>
            <person name="Brown T."/>
            <person name="Elewa A."/>
            <person name="Iarovenko S."/>
            <person name="Subramanian E."/>
            <person name="Araus A.J."/>
            <person name="Petzold A."/>
            <person name="Susuki M."/>
            <person name="Suzuki K.-i.T."/>
            <person name="Hayashi T."/>
            <person name="Toyoda A."/>
            <person name="Oliveira C."/>
            <person name="Osipova E."/>
            <person name="Leigh N.D."/>
            <person name="Simon A."/>
            <person name="Yun M.H."/>
        </authorList>
    </citation>
    <scope>NUCLEOTIDE SEQUENCE</scope>
    <source>
        <strain evidence="1">20211129_DDA</strain>
        <tissue evidence="1">Liver</tissue>
    </source>
</reference>
<dbReference type="EMBL" id="JANPWB010000014">
    <property type="protein sequence ID" value="KAJ1101435.1"/>
    <property type="molecule type" value="Genomic_DNA"/>
</dbReference>
<proteinExistence type="predicted"/>
<dbReference type="Proteomes" id="UP001066276">
    <property type="component" value="Chromosome 10"/>
</dbReference>
<evidence type="ECO:0000313" key="1">
    <source>
        <dbReference type="EMBL" id="KAJ1101435.1"/>
    </source>
</evidence>
<keyword evidence="2" id="KW-1185">Reference proteome</keyword>
<sequence>MLVKYEEMSAKLKAVELDHSTMMANTILRAWFSLGLACFNVEMQQGFRGLELERRTLKKIKSGEEKVDDVRRRCPKC</sequence>
<protein>
    <submittedName>
        <fullName evidence="1">Uncharacterized protein</fullName>
    </submittedName>
</protein>
<comment type="caution">
    <text evidence="1">The sequence shown here is derived from an EMBL/GenBank/DDBJ whole genome shotgun (WGS) entry which is preliminary data.</text>
</comment>
<accession>A0AAV7MMH8</accession>